<gene>
    <name evidence="2" type="ORF">VFH_I286280</name>
</gene>
<name>A0AAV0YNY7_VICFA</name>
<evidence type="ECO:0000313" key="3">
    <source>
        <dbReference type="Proteomes" id="UP001157006"/>
    </source>
</evidence>
<feature type="domain" description="Reverse transcriptase zinc-binding" evidence="1">
    <location>
        <begin position="174"/>
        <end position="260"/>
    </location>
</feature>
<proteinExistence type="predicted"/>
<evidence type="ECO:0000259" key="1">
    <source>
        <dbReference type="Pfam" id="PF13966"/>
    </source>
</evidence>
<dbReference type="EMBL" id="OX451736">
    <property type="protein sequence ID" value="CAI8587149.1"/>
    <property type="molecule type" value="Genomic_DNA"/>
</dbReference>
<accession>A0AAV0YNY7</accession>
<dbReference type="InterPro" id="IPR026960">
    <property type="entry name" value="RVT-Znf"/>
</dbReference>
<dbReference type="Pfam" id="PF13966">
    <property type="entry name" value="zf-RVT"/>
    <property type="match status" value="1"/>
</dbReference>
<protein>
    <recommendedName>
        <fullName evidence="1">Reverse transcriptase zinc-binding domain-containing protein</fullName>
    </recommendedName>
</protein>
<dbReference type="PANTHER" id="PTHR33116:SF86">
    <property type="entry name" value="REVERSE TRANSCRIPTASE DOMAIN-CONTAINING PROTEIN"/>
    <property type="match status" value="1"/>
</dbReference>
<dbReference type="AlphaFoldDB" id="A0AAV0YNY7"/>
<keyword evidence="3" id="KW-1185">Reference proteome</keyword>
<organism evidence="2 3">
    <name type="scientific">Vicia faba</name>
    <name type="common">Broad bean</name>
    <name type="synonym">Faba vulgaris</name>
    <dbReference type="NCBI Taxonomy" id="3906"/>
    <lineage>
        <taxon>Eukaryota</taxon>
        <taxon>Viridiplantae</taxon>
        <taxon>Streptophyta</taxon>
        <taxon>Embryophyta</taxon>
        <taxon>Tracheophyta</taxon>
        <taxon>Spermatophyta</taxon>
        <taxon>Magnoliopsida</taxon>
        <taxon>eudicotyledons</taxon>
        <taxon>Gunneridae</taxon>
        <taxon>Pentapetalae</taxon>
        <taxon>rosids</taxon>
        <taxon>fabids</taxon>
        <taxon>Fabales</taxon>
        <taxon>Fabaceae</taxon>
        <taxon>Papilionoideae</taxon>
        <taxon>50 kb inversion clade</taxon>
        <taxon>NPAAA clade</taxon>
        <taxon>Hologalegina</taxon>
        <taxon>IRL clade</taxon>
        <taxon>Fabeae</taxon>
        <taxon>Vicia</taxon>
    </lineage>
</organism>
<evidence type="ECO:0000313" key="2">
    <source>
        <dbReference type="EMBL" id="CAI8587149.1"/>
    </source>
</evidence>
<sequence>MGVRHVLGTDTIVQDIERILNSFWWGGGNNNGGIQWMAWEILACSKKEGGLGFLDFKAFNMAMVAKQGWSLLLKPNVLVSRVFKASIGDGSNIRVMQEPWLCGGGGEGSMSGPQHQGVYDITVKNLMMPNVKQWDTNVIRNLFDDADTTKILHVPLLEEVKQDRMIWKEHDGIYSVRTGYKVWRNSFRRQDEVVGDEEWCILWNIRTPPRVKHQLWIICRDCLPTRARLRHHFIMCMLACQLCDNHTEDGWNLFMGCNHNEKEEATKLGLCVVHRWNDWFQSQEDTENNARSHYVLDWRPPSVGRLKCNMDATFNNNNDTTNRGWYVRDHLDHFIYAGVAWDPGILPIIETGALALKESILEAI</sequence>
<dbReference type="PANTHER" id="PTHR33116">
    <property type="entry name" value="REVERSE TRANSCRIPTASE ZINC-BINDING DOMAIN-CONTAINING PROTEIN-RELATED-RELATED"/>
    <property type="match status" value="1"/>
</dbReference>
<reference evidence="2 3" key="1">
    <citation type="submission" date="2023-01" db="EMBL/GenBank/DDBJ databases">
        <authorList>
            <person name="Kreplak J."/>
        </authorList>
    </citation>
    <scope>NUCLEOTIDE SEQUENCE [LARGE SCALE GENOMIC DNA]</scope>
</reference>
<dbReference type="Proteomes" id="UP001157006">
    <property type="component" value="Chromosome 1L"/>
</dbReference>